<evidence type="ECO:0000313" key="1">
    <source>
        <dbReference type="EMBL" id="CUP15872.1"/>
    </source>
</evidence>
<reference evidence="3 4" key="1">
    <citation type="submission" date="2015-09" db="EMBL/GenBank/DDBJ databases">
        <authorList>
            <consortium name="Pathogen Informatics"/>
        </authorList>
    </citation>
    <scope>NUCLEOTIDE SEQUENCE [LARGE SCALE GENOMIC DNA]</scope>
    <source>
        <strain evidence="1 3">2789STDY5834880</strain>
        <strain evidence="2 4">2789STDY5834946</strain>
    </source>
</reference>
<gene>
    <name evidence="1" type="ORF">ERS852494_01642</name>
    <name evidence="2" type="ORF">ERS852558_04122</name>
</gene>
<dbReference type="EMBL" id="CZBL01000022">
    <property type="protein sequence ID" value="CUQ52156.1"/>
    <property type="molecule type" value="Genomic_DNA"/>
</dbReference>
<evidence type="ECO:0000313" key="3">
    <source>
        <dbReference type="Proteomes" id="UP000095657"/>
    </source>
</evidence>
<evidence type="ECO:0000313" key="2">
    <source>
        <dbReference type="EMBL" id="CUQ52156.1"/>
    </source>
</evidence>
<dbReference type="Proteomes" id="UP000095657">
    <property type="component" value="Unassembled WGS sequence"/>
</dbReference>
<name>A0A174KV46_9BACE</name>
<dbReference type="AlphaFoldDB" id="A0A174KV46"/>
<sequence length="31" mass="3760">MHESNIWYVIFNDKPNDNTTNAEKNYCKKLE</sequence>
<accession>A0A174KV46</accession>
<dbReference type="STRING" id="47678.ERS852494_01642"/>
<evidence type="ECO:0000313" key="4">
    <source>
        <dbReference type="Proteomes" id="UP000095725"/>
    </source>
</evidence>
<dbReference type="EMBL" id="CZAI01000003">
    <property type="protein sequence ID" value="CUP15872.1"/>
    <property type="molecule type" value="Genomic_DNA"/>
</dbReference>
<proteinExistence type="predicted"/>
<dbReference type="Proteomes" id="UP000095725">
    <property type="component" value="Unassembled WGS sequence"/>
</dbReference>
<protein>
    <submittedName>
        <fullName evidence="1">Uncharacterized protein</fullName>
    </submittedName>
</protein>
<organism evidence="1 3">
    <name type="scientific">Bacteroides caccae</name>
    <dbReference type="NCBI Taxonomy" id="47678"/>
    <lineage>
        <taxon>Bacteria</taxon>
        <taxon>Pseudomonadati</taxon>
        <taxon>Bacteroidota</taxon>
        <taxon>Bacteroidia</taxon>
        <taxon>Bacteroidales</taxon>
        <taxon>Bacteroidaceae</taxon>
        <taxon>Bacteroides</taxon>
    </lineage>
</organism>